<proteinExistence type="predicted"/>
<protein>
    <recommendedName>
        <fullName evidence="2">Reverse transcriptase domain-containing protein</fullName>
    </recommendedName>
</protein>
<sequence>MLRKQQLTDVKLIAYADDLMAVEESVELTIGECDVTLQPQLKYLGVISNFNLKVKEQRAYISGKANKIYNALWRIMANRSCERSSRFLNIATIWIQAMDMYKSVC</sequence>
<accession>A0A034V929</accession>
<dbReference type="AlphaFoldDB" id="A0A034V929"/>
<evidence type="ECO:0008006" key="2">
    <source>
        <dbReference type="Google" id="ProtNLM"/>
    </source>
</evidence>
<name>A0A034V929_BACDO</name>
<reference evidence="1" key="1">
    <citation type="journal article" date="2014" name="BMC Genomics">
        <title>Characterizing the developmental transcriptome of the oriental fruit fly, Bactrocera dorsalis (Diptera: Tephritidae) through comparative genomic analysis with Drosophila melanogaster utilizing modENCODE datasets.</title>
        <authorList>
            <person name="Geib S.M."/>
            <person name="Calla B."/>
            <person name="Hall B."/>
            <person name="Hou S."/>
            <person name="Manoukis N.C."/>
        </authorList>
    </citation>
    <scope>NUCLEOTIDE SEQUENCE</scope>
    <source>
        <strain evidence="1">Punador</strain>
    </source>
</reference>
<dbReference type="EMBL" id="GAKP01020894">
    <property type="protein sequence ID" value="JAC38058.1"/>
    <property type="molecule type" value="Transcribed_RNA"/>
</dbReference>
<evidence type="ECO:0000313" key="1">
    <source>
        <dbReference type="EMBL" id="JAC38058.1"/>
    </source>
</evidence>
<organism evidence="1">
    <name type="scientific">Bactrocera dorsalis</name>
    <name type="common">Oriental fruit fly</name>
    <name type="synonym">Dacus dorsalis</name>
    <dbReference type="NCBI Taxonomy" id="27457"/>
    <lineage>
        <taxon>Eukaryota</taxon>
        <taxon>Metazoa</taxon>
        <taxon>Ecdysozoa</taxon>
        <taxon>Arthropoda</taxon>
        <taxon>Hexapoda</taxon>
        <taxon>Insecta</taxon>
        <taxon>Pterygota</taxon>
        <taxon>Neoptera</taxon>
        <taxon>Endopterygota</taxon>
        <taxon>Diptera</taxon>
        <taxon>Brachycera</taxon>
        <taxon>Muscomorpha</taxon>
        <taxon>Tephritoidea</taxon>
        <taxon>Tephritidae</taxon>
        <taxon>Bactrocera</taxon>
        <taxon>Bactrocera</taxon>
    </lineage>
</organism>